<reference evidence="2" key="1">
    <citation type="submission" date="2020-06" db="EMBL/GenBank/DDBJ databases">
        <authorList>
            <consortium name="Plant Systems Biology data submission"/>
        </authorList>
    </citation>
    <scope>NUCLEOTIDE SEQUENCE</scope>
    <source>
        <strain evidence="2">D6</strain>
    </source>
</reference>
<gene>
    <name evidence="2" type="ORF">SEMRO_197_G083900.1</name>
</gene>
<dbReference type="EMBL" id="CAICTM010000196">
    <property type="protein sequence ID" value="CAB9504452.1"/>
    <property type="molecule type" value="Genomic_DNA"/>
</dbReference>
<feature type="compositionally biased region" description="Basic residues" evidence="1">
    <location>
        <begin position="70"/>
        <end position="80"/>
    </location>
</feature>
<dbReference type="Proteomes" id="UP001153069">
    <property type="component" value="Unassembled WGS sequence"/>
</dbReference>
<dbReference type="AlphaFoldDB" id="A0A9N8DJT8"/>
<proteinExistence type="predicted"/>
<sequence>MGSSAGDDDDDDDDDDGLVVEEGCCLVWLSSTSSNDGVPCRRSVSFEFEVIVMFWEDHGSLCMVRESSRTKAHPRSSRKPTARETAITAN</sequence>
<evidence type="ECO:0000256" key="1">
    <source>
        <dbReference type="SAM" id="MobiDB-lite"/>
    </source>
</evidence>
<feature type="region of interest" description="Disordered" evidence="1">
    <location>
        <begin position="66"/>
        <end position="90"/>
    </location>
</feature>
<accession>A0A9N8DJT8</accession>
<name>A0A9N8DJT8_9STRA</name>
<evidence type="ECO:0000313" key="2">
    <source>
        <dbReference type="EMBL" id="CAB9504452.1"/>
    </source>
</evidence>
<comment type="caution">
    <text evidence="2">The sequence shown here is derived from an EMBL/GenBank/DDBJ whole genome shotgun (WGS) entry which is preliminary data.</text>
</comment>
<evidence type="ECO:0000313" key="3">
    <source>
        <dbReference type="Proteomes" id="UP001153069"/>
    </source>
</evidence>
<protein>
    <submittedName>
        <fullName evidence="2">Uncharacterized protein</fullName>
    </submittedName>
</protein>
<organism evidence="2 3">
    <name type="scientific">Seminavis robusta</name>
    <dbReference type="NCBI Taxonomy" id="568900"/>
    <lineage>
        <taxon>Eukaryota</taxon>
        <taxon>Sar</taxon>
        <taxon>Stramenopiles</taxon>
        <taxon>Ochrophyta</taxon>
        <taxon>Bacillariophyta</taxon>
        <taxon>Bacillariophyceae</taxon>
        <taxon>Bacillariophycidae</taxon>
        <taxon>Naviculales</taxon>
        <taxon>Naviculaceae</taxon>
        <taxon>Seminavis</taxon>
    </lineage>
</organism>
<keyword evidence="3" id="KW-1185">Reference proteome</keyword>